<evidence type="ECO:0000259" key="2">
    <source>
        <dbReference type="PROSITE" id="PS50106"/>
    </source>
</evidence>
<dbReference type="Proteomes" id="UP000030764">
    <property type="component" value="Unassembled WGS sequence"/>
</dbReference>
<proteinExistence type="predicted"/>
<organism evidence="3 5">
    <name type="scientific">Trichuris suis</name>
    <name type="common">pig whipworm</name>
    <dbReference type="NCBI Taxonomy" id="68888"/>
    <lineage>
        <taxon>Eukaryota</taxon>
        <taxon>Metazoa</taxon>
        <taxon>Ecdysozoa</taxon>
        <taxon>Nematoda</taxon>
        <taxon>Enoplea</taxon>
        <taxon>Dorylaimia</taxon>
        <taxon>Trichinellida</taxon>
        <taxon>Trichuridae</taxon>
        <taxon>Trichuris</taxon>
    </lineage>
</organism>
<evidence type="ECO:0000313" key="5">
    <source>
        <dbReference type="Proteomes" id="UP000030764"/>
    </source>
</evidence>
<feature type="compositionally biased region" description="Polar residues" evidence="1">
    <location>
        <begin position="108"/>
        <end position="122"/>
    </location>
</feature>
<dbReference type="CDD" id="cd00136">
    <property type="entry name" value="PDZ_canonical"/>
    <property type="match status" value="1"/>
</dbReference>
<evidence type="ECO:0000313" key="4">
    <source>
        <dbReference type="EMBL" id="KFD63843.1"/>
    </source>
</evidence>
<feature type="domain" description="PDZ" evidence="2">
    <location>
        <begin position="172"/>
        <end position="247"/>
    </location>
</feature>
<name>A0A085M604_9BILA</name>
<feature type="compositionally biased region" description="Basic and acidic residues" evidence="1">
    <location>
        <begin position="15"/>
        <end position="25"/>
    </location>
</feature>
<feature type="region of interest" description="Disordered" evidence="1">
    <location>
        <begin position="1"/>
        <end position="43"/>
    </location>
</feature>
<dbReference type="EMBL" id="KL367565">
    <property type="protein sequence ID" value="KFD63843.1"/>
    <property type="molecule type" value="Genomic_DNA"/>
</dbReference>
<evidence type="ECO:0000256" key="1">
    <source>
        <dbReference type="SAM" id="MobiDB-lite"/>
    </source>
</evidence>
<gene>
    <name evidence="3" type="ORF">M513_06497</name>
    <name evidence="4" type="ORF">M514_06497</name>
</gene>
<dbReference type="Gene3D" id="2.30.42.10">
    <property type="match status" value="1"/>
</dbReference>
<accession>A0A085M604</accession>
<feature type="region of interest" description="Disordered" evidence="1">
    <location>
        <begin position="310"/>
        <end position="329"/>
    </location>
</feature>
<dbReference type="PROSITE" id="PS50106">
    <property type="entry name" value="PDZ"/>
    <property type="match status" value="1"/>
</dbReference>
<sequence>MSNHRKASGPQKSNSSKEMDDKKCESLNFELSEKKKHTEKSPIDWLSPETMKLIEEASGRTDLGNAELEQFILDKLYEENCRMALNKNESNCSNVQLAEESRGEGTINPPTAKSTENSISLPMTDQPNETSIGQMKTSIDFEVQCKTLSRDPLSFPLYHIIPGPRKNRYYFQITITRKSFGSLPGIVVHGLPVYVAEVEASSPLADVLRKGDRILAVNDKPPRSTEECANQLKYNNLKIHIERSYEKTAYEEEQKKNTVELLAVPATPKAQHRRSEDDETIDRRFEKLPNDVQRILQTKKEQLDEDLAHVSHQTADRNDNAGTKSRHTTVKNKRITKGPKMKNFASRYLVHTELSISKDSNIEQADLPTYPLMCFQ</sequence>
<feature type="region of interest" description="Disordered" evidence="1">
    <location>
        <begin position="96"/>
        <end position="122"/>
    </location>
</feature>
<dbReference type="SMART" id="SM00228">
    <property type="entry name" value="PDZ"/>
    <property type="match status" value="1"/>
</dbReference>
<dbReference type="Proteomes" id="UP000030758">
    <property type="component" value="Unassembled WGS sequence"/>
</dbReference>
<evidence type="ECO:0000313" key="3">
    <source>
        <dbReference type="EMBL" id="KFD52650.1"/>
    </source>
</evidence>
<dbReference type="EMBL" id="KL363225">
    <property type="protein sequence ID" value="KFD52650.1"/>
    <property type="molecule type" value="Genomic_DNA"/>
</dbReference>
<reference evidence="3 5" key="1">
    <citation type="journal article" date="2014" name="Nat. Genet.">
        <title>Genome and transcriptome of the porcine whipworm Trichuris suis.</title>
        <authorList>
            <person name="Jex A.R."/>
            <person name="Nejsum P."/>
            <person name="Schwarz E.M."/>
            <person name="Hu L."/>
            <person name="Young N.D."/>
            <person name="Hall R.S."/>
            <person name="Korhonen P.K."/>
            <person name="Liao S."/>
            <person name="Thamsborg S."/>
            <person name="Xia J."/>
            <person name="Xu P."/>
            <person name="Wang S."/>
            <person name="Scheerlinck J.P."/>
            <person name="Hofmann A."/>
            <person name="Sternberg P.W."/>
            <person name="Wang J."/>
            <person name="Gasser R.B."/>
        </authorList>
    </citation>
    <scope>NUCLEOTIDE SEQUENCE [LARGE SCALE GENOMIC DNA]</scope>
    <source>
        <strain evidence="4">DCEP-RM93F</strain>
        <strain evidence="3">DCEP-RM93M</strain>
    </source>
</reference>
<dbReference type="AlphaFoldDB" id="A0A085M604"/>
<protein>
    <recommendedName>
        <fullName evidence="2">PDZ domain-containing protein</fullName>
    </recommendedName>
</protein>
<feature type="compositionally biased region" description="Basic and acidic residues" evidence="1">
    <location>
        <begin position="310"/>
        <end position="319"/>
    </location>
</feature>
<dbReference type="SUPFAM" id="SSF50156">
    <property type="entry name" value="PDZ domain-like"/>
    <property type="match status" value="1"/>
</dbReference>
<dbReference type="InterPro" id="IPR036034">
    <property type="entry name" value="PDZ_sf"/>
</dbReference>
<dbReference type="InterPro" id="IPR001478">
    <property type="entry name" value="PDZ"/>
</dbReference>
<keyword evidence="5" id="KW-1185">Reference proteome</keyword>